<dbReference type="Pfam" id="PF07509">
    <property type="entry name" value="DUF1523"/>
    <property type="match status" value="1"/>
</dbReference>
<dbReference type="InterPro" id="IPR011088">
    <property type="entry name" value="Phage_phiNM3_A0EWY4"/>
</dbReference>
<comment type="caution">
    <text evidence="2">The sequence shown here is derived from an EMBL/GenBank/DDBJ whole genome shotgun (WGS) entry which is preliminary data.</text>
</comment>
<gene>
    <name evidence="2" type="ORF">GV832_15755</name>
</gene>
<protein>
    <submittedName>
        <fullName evidence="2">DUF1523 family protein</fullName>
    </submittedName>
</protein>
<keyword evidence="3" id="KW-1185">Reference proteome</keyword>
<organism evidence="2 3">
    <name type="scientific">Stagnihabitans tardus</name>
    <dbReference type="NCBI Taxonomy" id="2699202"/>
    <lineage>
        <taxon>Bacteria</taxon>
        <taxon>Pseudomonadati</taxon>
        <taxon>Pseudomonadota</taxon>
        <taxon>Alphaproteobacteria</taxon>
        <taxon>Rhodobacterales</taxon>
        <taxon>Paracoccaceae</taxon>
        <taxon>Stagnihabitans</taxon>
    </lineage>
</organism>
<dbReference type="EMBL" id="JAABNR010000017">
    <property type="protein sequence ID" value="NBZ89046.1"/>
    <property type="molecule type" value="Genomic_DNA"/>
</dbReference>
<sequence>MSKLKWIFRGVLALIVALLLWYTLPQHDVVRITEVYNRITTVSWANSAFYASPDSGTAEATNGRDIRFISAAFSDGAPMVYRNEDTGWIWPPYFKYDSSNLQAVASSLKGEKWVMVTHYGWRIPILSIFPNAIAIREVSGPDYTYFPWLNLVIIALLLGLAFWIRAMWLQFRERMVDPAVAEVQEAGDRTKGWFRRLFRR</sequence>
<proteinExistence type="predicted"/>
<reference evidence="2" key="1">
    <citation type="submission" date="2020-01" db="EMBL/GenBank/DDBJ databases">
        <authorList>
            <person name="Chen W.-M."/>
        </authorList>
    </citation>
    <scope>NUCLEOTIDE SEQUENCE</scope>
    <source>
        <strain evidence="2">CYK-10</strain>
    </source>
</reference>
<dbReference type="Proteomes" id="UP001193501">
    <property type="component" value="Unassembled WGS sequence"/>
</dbReference>
<evidence type="ECO:0000313" key="2">
    <source>
        <dbReference type="EMBL" id="NBZ89046.1"/>
    </source>
</evidence>
<accession>A0AAE5BVK3</accession>
<feature type="transmembrane region" description="Helical" evidence="1">
    <location>
        <begin position="145"/>
        <end position="164"/>
    </location>
</feature>
<dbReference type="AlphaFoldDB" id="A0AAE5BVK3"/>
<name>A0AAE5BVK3_9RHOB</name>
<evidence type="ECO:0000313" key="3">
    <source>
        <dbReference type="Proteomes" id="UP001193501"/>
    </source>
</evidence>
<evidence type="ECO:0000256" key="1">
    <source>
        <dbReference type="SAM" id="Phobius"/>
    </source>
</evidence>
<dbReference type="RefSeq" id="WP_168775850.1">
    <property type="nucleotide sequence ID" value="NZ_JAABNR010000017.1"/>
</dbReference>
<keyword evidence="1" id="KW-0812">Transmembrane</keyword>
<keyword evidence="1" id="KW-0472">Membrane</keyword>
<keyword evidence="1" id="KW-1133">Transmembrane helix</keyword>